<dbReference type="AlphaFoldDB" id="A0A9N8DU02"/>
<dbReference type="InterPro" id="IPR013083">
    <property type="entry name" value="Znf_RING/FYVE/PHD"/>
</dbReference>
<dbReference type="SUPFAM" id="SSF57903">
    <property type="entry name" value="FYVE/PHD zinc finger"/>
    <property type="match status" value="1"/>
</dbReference>
<keyword evidence="3" id="KW-1185">Reference proteome</keyword>
<feature type="region of interest" description="Disordered" evidence="1">
    <location>
        <begin position="16"/>
        <end position="35"/>
    </location>
</feature>
<sequence length="146" mass="16800">MYRLFLSSEGLQKQEEIDRHRQQTQHRQQTPVVSIGRRSIRSASTTGVRLWVLIKSIIMVFLRKNLYTCVNCGEEYLLDNNHCTGCGQDWCPSCATWWDEGRDYCYSCREGDEAGGGDEEEDGTQSNPIDLADEKEEDEEDNLVKN</sequence>
<evidence type="ECO:0000256" key="1">
    <source>
        <dbReference type="SAM" id="MobiDB-lite"/>
    </source>
</evidence>
<comment type="caution">
    <text evidence="2">The sequence shown here is derived from an EMBL/GenBank/DDBJ whole genome shotgun (WGS) entry which is preliminary data.</text>
</comment>
<dbReference type="Proteomes" id="UP001153069">
    <property type="component" value="Unassembled WGS sequence"/>
</dbReference>
<reference evidence="2" key="1">
    <citation type="submission" date="2020-06" db="EMBL/GenBank/DDBJ databases">
        <authorList>
            <consortium name="Plant Systems Biology data submission"/>
        </authorList>
    </citation>
    <scope>NUCLEOTIDE SEQUENCE</scope>
    <source>
        <strain evidence="2">D6</strain>
    </source>
</reference>
<dbReference type="InterPro" id="IPR011011">
    <property type="entry name" value="Znf_FYVE_PHD"/>
</dbReference>
<dbReference type="Gene3D" id="3.30.40.10">
    <property type="entry name" value="Zinc/RING finger domain, C3HC4 (zinc finger)"/>
    <property type="match status" value="1"/>
</dbReference>
<name>A0A9N8DU02_9STRA</name>
<evidence type="ECO:0000313" key="2">
    <source>
        <dbReference type="EMBL" id="CAB9508998.1"/>
    </source>
</evidence>
<dbReference type="EMBL" id="CAICTM010000369">
    <property type="protein sequence ID" value="CAB9508998.1"/>
    <property type="molecule type" value="Genomic_DNA"/>
</dbReference>
<feature type="compositionally biased region" description="Acidic residues" evidence="1">
    <location>
        <begin position="131"/>
        <end position="146"/>
    </location>
</feature>
<protein>
    <submittedName>
        <fullName evidence="2">Uncharacterized protein</fullName>
    </submittedName>
</protein>
<proteinExistence type="predicted"/>
<gene>
    <name evidence="2" type="ORF">SEMRO_370_G128430.1</name>
</gene>
<feature type="region of interest" description="Disordered" evidence="1">
    <location>
        <begin position="112"/>
        <end position="146"/>
    </location>
</feature>
<organism evidence="2 3">
    <name type="scientific">Seminavis robusta</name>
    <dbReference type="NCBI Taxonomy" id="568900"/>
    <lineage>
        <taxon>Eukaryota</taxon>
        <taxon>Sar</taxon>
        <taxon>Stramenopiles</taxon>
        <taxon>Ochrophyta</taxon>
        <taxon>Bacillariophyta</taxon>
        <taxon>Bacillariophyceae</taxon>
        <taxon>Bacillariophycidae</taxon>
        <taxon>Naviculales</taxon>
        <taxon>Naviculaceae</taxon>
        <taxon>Seminavis</taxon>
    </lineage>
</organism>
<feature type="compositionally biased region" description="Acidic residues" evidence="1">
    <location>
        <begin position="113"/>
        <end position="123"/>
    </location>
</feature>
<evidence type="ECO:0000313" key="3">
    <source>
        <dbReference type="Proteomes" id="UP001153069"/>
    </source>
</evidence>
<accession>A0A9N8DU02</accession>